<dbReference type="STRING" id="1209931.A0A135UJ58"/>
<dbReference type="InterPro" id="IPR001138">
    <property type="entry name" value="Zn2Cys6_DnaBD"/>
</dbReference>
<dbReference type="EMBL" id="JFFI01001386">
    <property type="protein sequence ID" value="KXH60419.1"/>
    <property type="molecule type" value="Genomic_DNA"/>
</dbReference>
<dbReference type="Gene3D" id="4.10.240.10">
    <property type="entry name" value="Zn(2)-C6 fungal-type DNA-binding domain"/>
    <property type="match status" value="1"/>
</dbReference>
<protein>
    <recommendedName>
        <fullName evidence="3">Zn(2)-C6 fungal-type domain-containing protein</fullName>
    </recommendedName>
</protein>
<dbReference type="OrthoDB" id="4937900at2759"/>
<reference evidence="4 5" key="1">
    <citation type="submission" date="2014-02" db="EMBL/GenBank/DDBJ databases">
        <title>The genome sequence of Colletotrichum salicis CBS 607.94.</title>
        <authorList>
            <person name="Baroncelli R."/>
            <person name="Thon M.R."/>
        </authorList>
    </citation>
    <scope>NUCLEOTIDE SEQUENCE [LARGE SCALE GENOMIC DNA]</scope>
    <source>
        <strain evidence="4 5">CBS 607.94</strain>
    </source>
</reference>
<dbReference type="SUPFAM" id="SSF57701">
    <property type="entry name" value="Zn2/Cys6 DNA-binding domain"/>
    <property type="match status" value="1"/>
</dbReference>
<feature type="compositionally biased region" description="Basic residues" evidence="2">
    <location>
        <begin position="20"/>
        <end position="30"/>
    </location>
</feature>
<feature type="compositionally biased region" description="Low complexity" evidence="2">
    <location>
        <begin position="281"/>
        <end position="295"/>
    </location>
</feature>
<dbReference type="PANTHER" id="PTHR47657">
    <property type="entry name" value="STEROL REGULATORY ELEMENT-BINDING PROTEIN ECM22"/>
    <property type="match status" value="1"/>
</dbReference>
<dbReference type="InterPro" id="IPR052400">
    <property type="entry name" value="Zn2-C6_fungal_TF"/>
</dbReference>
<dbReference type="CDD" id="cd00067">
    <property type="entry name" value="GAL4"/>
    <property type="match status" value="1"/>
</dbReference>
<accession>A0A135UJ58</accession>
<dbReference type="PANTHER" id="PTHR47657:SF13">
    <property type="entry name" value="ZN(2)-C6 FUNGAL-TYPE DOMAIN-CONTAINING PROTEIN-RELATED"/>
    <property type="match status" value="1"/>
</dbReference>
<dbReference type="Pfam" id="PF00172">
    <property type="entry name" value="Zn_clus"/>
    <property type="match status" value="1"/>
</dbReference>
<feature type="domain" description="Zn(2)-C6 fungal-type" evidence="3">
    <location>
        <begin position="33"/>
        <end position="64"/>
    </location>
</feature>
<dbReference type="AlphaFoldDB" id="A0A135UJ58"/>
<organism evidence="4 5">
    <name type="scientific">Colletotrichum salicis</name>
    <dbReference type="NCBI Taxonomy" id="1209931"/>
    <lineage>
        <taxon>Eukaryota</taxon>
        <taxon>Fungi</taxon>
        <taxon>Dikarya</taxon>
        <taxon>Ascomycota</taxon>
        <taxon>Pezizomycotina</taxon>
        <taxon>Sordariomycetes</taxon>
        <taxon>Hypocreomycetidae</taxon>
        <taxon>Glomerellales</taxon>
        <taxon>Glomerellaceae</taxon>
        <taxon>Colletotrichum</taxon>
        <taxon>Colletotrichum acutatum species complex</taxon>
    </lineage>
</organism>
<proteinExistence type="predicted"/>
<dbReference type="GO" id="GO:0008270">
    <property type="term" value="F:zinc ion binding"/>
    <property type="evidence" value="ECO:0007669"/>
    <property type="project" value="InterPro"/>
</dbReference>
<evidence type="ECO:0000259" key="3">
    <source>
        <dbReference type="PROSITE" id="PS50048"/>
    </source>
</evidence>
<comment type="caution">
    <text evidence="4">The sequence shown here is derived from an EMBL/GenBank/DDBJ whole genome shotgun (WGS) entry which is preliminary data.</text>
</comment>
<evidence type="ECO:0000256" key="2">
    <source>
        <dbReference type="SAM" id="MobiDB-lite"/>
    </source>
</evidence>
<dbReference type="PROSITE" id="PS50048">
    <property type="entry name" value="ZN2_CY6_FUNGAL_2"/>
    <property type="match status" value="1"/>
</dbReference>
<gene>
    <name evidence="4" type="ORF">CSAL01_05700</name>
</gene>
<evidence type="ECO:0000256" key="1">
    <source>
        <dbReference type="ARBA" id="ARBA00023242"/>
    </source>
</evidence>
<sequence length="381" mass="42582">MPDQPEQFEANEVTETARNTKGRRTAHKKSRRGCMQCKKRKVKCDESRPVCFNCLRRDDVDCSFRRQIDSAGGGGTRTENAITIEQEYPFLFDLSALARIADGRSEYVARQIAVALRTQAATLAQINTRLSSLEMSLHRTIMPSSPSFTIGARSRHHVYRGVMLRPYSGKSAYHNSVFNTSTSFISLLSLTALHEAYLGAPERRDSLLTIAPSYLVSGTRGASSLILGLSDETFEVIYTSAVLIGLNALAEALLRGLQTLKSGQFCTDHPTTKLIGRALWSKSPSPRTTPSRAPRGGQSSQVATVSYEEHLRALRQALNVWDPPNLEYKFACRVALDDLEPFLVACFDDIQKTDHEMRERAEKAHIQFLFGWLYRAPQAFT</sequence>
<evidence type="ECO:0000313" key="4">
    <source>
        <dbReference type="EMBL" id="KXH60419.1"/>
    </source>
</evidence>
<dbReference type="InterPro" id="IPR036864">
    <property type="entry name" value="Zn2-C6_fun-type_DNA-bd_sf"/>
</dbReference>
<dbReference type="Proteomes" id="UP000070121">
    <property type="component" value="Unassembled WGS sequence"/>
</dbReference>
<dbReference type="SMART" id="SM00066">
    <property type="entry name" value="GAL4"/>
    <property type="match status" value="1"/>
</dbReference>
<keyword evidence="5" id="KW-1185">Reference proteome</keyword>
<dbReference type="GO" id="GO:0000981">
    <property type="term" value="F:DNA-binding transcription factor activity, RNA polymerase II-specific"/>
    <property type="evidence" value="ECO:0007669"/>
    <property type="project" value="InterPro"/>
</dbReference>
<dbReference type="PROSITE" id="PS00463">
    <property type="entry name" value="ZN2_CY6_FUNGAL_1"/>
    <property type="match status" value="1"/>
</dbReference>
<name>A0A135UJ58_9PEZI</name>
<evidence type="ECO:0000313" key="5">
    <source>
        <dbReference type="Proteomes" id="UP000070121"/>
    </source>
</evidence>
<keyword evidence="1" id="KW-0539">Nucleus</keyword>
<feature type="region of interest" description="Disordered" evidence="2">
    <location>
        <begin position="279"/>
        <end position="300"/>
    </location>
</feature>
<feature type="region of interest" description="Disordered" evidence="2">
    <location>
        <begin position="1"/>
        <end position="30"/>
    </location>
</feature>